<gene>
    <name evidence="1" type="ORF">CQA58_04630</name>
</gene>
<dbReference type="Proteomes" id="UP000257045">
    <property type="component" value="Unassembled WGS sequence"/>
</dbReference>
<accession>A0A3D8J225</accession>
<protein>
    <submittedName>
        <fullName evidence="1">Uncharacterized protein</fullName>
    </submittedName>
</protein>
<proteinExistence type="predicted"/>
<dbReference type="RefSeq" id="WP_115569556.1">
    <property type="nucleotide sequence ID" value="NZ_NXLV01000006.1"/>
</dbReference>
<comment type="caution">
    <text evidence="1">The sequence shown here is derived from an EMBL/GenBank/DDBJ whole genome shotgun (WGS) entry which is preliminary data.</text>
</comment>
<keyword evidence="2" id="KW-1185">Reference proteome</keyword>
<organism evidence="1 2">
    <name type="scientific">Helicobacter brantae</name>
    <dbReference type="NCBI Taxonomy" id="375927"/>
    <lineage>
        <taxon>Bacteria</taxon>
        <taxon>Pseudomonadati</taxon>
        <taxon>Campylobacterota</taxon>
        <taxon>Epsilonproteobacteria</taxon>
        <taxon>Campylobacterales</taxon>
        <taxon>Helicobacteraceae</taxon>
        <taxon>Helicobacter</taxon>
    </lineage>
</organism>
<evidence type="ECO:0000313" key="2">
    <source>
        <dbReference type="Proteomes" id="UP000257045"/>
    </source>
</evidence>
<name>A0A3D8J225_9HELI</name>
<sequence length="158" mass="18532">MEKIKRTQTLQNPEYGNFSCYGLICKDTQHYLGNMKKVVQMRHINPSFCILSFFGEYPSDETELNTRKDWEFFLCVEVELFDNILQAYNSADFKAMAELSKEHKEVAFIFPLILKNYELIRSGKKNVFAIKISQDENQWYGFRIERGVLAVVSDGFRS</sequence>
<dbReference type="EMBL" id="NXLV01000006">
    <property type="protein sequence ID" value="RDU70811.1"/>
    <property type="molecule type" value="Genomic_DNA"/>
</dbReference>
<evidence type="ECO:0000313" key="1">
    <source>
        <dbReference type="EMBL" id="RDU70811.1"/>
    </source>
</evidence>
<dbReference type="AlphaFoldDB" id="A0A3D8J225"/>
<reference evidence="1 2" key="1">
    <citation type="submission" date="2018-04" db="EMBL/GenBank/DDBJ databases">
        <title>Novel Campyloabacter and Helicobacter Species and Strains.</title>
        <authorList>
            <person name="Mannion A.J."/>
            <person name="Shen Z."/>
            <person name="Fox J.G."/>
        </authorList>
    </citation>
    <scope>NUCLEOTIDE SEQUENCE [LARGE SCALE GENOMIC DNA]</scope>
    <source>
        <strain evidence="1 2">MIT 04-9366</strain>
    </source>
</reference>